<name>A0ABW1WXK3_9ACTN</name>
<dbReference type="GO" id="GO:0004386">
    <property type="term" value="F:helicase activity"/>
    <property type="evidence" value="ECO:0007669"/>
    <property type="project" value="UniProtKB-KW"/>
</dbReference>
<keyword evidence="2" id="KW-0347">Helicase</keyword>
<evidence type="ECO:0000259" key="1">
    <source>
        <dbReference type="SMART" id="SM00491"/>
    </source>
</evidence>
<gene>
    <name evidence="2" type="ORF">ACFP57_00855</name>
</gene>
<dbReference type="SMART" id="SM00491">
    <property type="entry name" value="HELICc2"/>
    <property type="match status" value="1"/>
</dbReference>
<keyword evidence="3" id="KW-1185">Reference proteome</keyword>
<keyword evidence="2" id="KW-0547">Nucleotide-binding</keyword>
<dbReference type="InterPro" id="IPR019793">
    <property type="entry name" value="Peroxidases_heam-ligand_BS"/>
</dbReference>
<dbReference type="Pfam" id="PF13307">
    <property type="entry name" value="Helicase_C_2"/>
    <property type="match status" value="1"/>
</dbReference>
<keyword evidence="2" id="KW-0067">ATP-binding</keyword>
<keyword evidence="2" id="KW-0378">Hydrolase</keyword>
<dbReference type="PROSITE" id="PS00435">
    <property type="entry name" value="PEROXIDASE_1"/>
    <property type="match status" value="1"/>
</dbReference>
<evidence type="ECO:0000313" key="3">
    <source>
        <dbReference type="Proteomes" id="UP001596266"/>
    </source>
</evidence>
<dbReference type="Proteomes" id="UP001596266">
    <property type="component" value="Unassembled WGS sequence"/>
</dbReference>
<dbReference type="EMBL" id="JBHSUA010000004">
    <property type="protein sequence ID" value="MFC6395548.1"/>
    <property type="molecule type" value="Genomic_DNA"/>
</dbReference>
<dbReference type="RefSeq" id="WP_343887016.1">
    <property type="nucleotide sequence ID" value="NZ_BAAAKI010000027.1"/>
</dbReference>
<evidence type="ECO:0000313" key="2">
    <source>
        <dbReference type="EMBL" id="MFC6395548.1"/>
    </source>
</evidence>
<organism evidence="2 3">
    <name type="scientific">Luteococcus sanguinis</name>
    <dbReference type="NCBI Taxonomy" id="174038"/>
    <lineage>
        <taxon>Bacteria</taxon>
        <taxon>Bacillati</taxon>
        <taxon>Actinomycetota</taxon>
        <taxon>Actinomycetes</taxon>
        <taxon>Propionibacteriales</taxon>
        <taxon>Propionibacteriaceae</taxon>
        <taxon>Luteococcus</taxon>
    </lineage>
</organism>
<accession>A0ABW1WXK3</accession>
<protein>
    <submittedName>
        <fullName evidence="2">Helicase C-terminal domain-containing protein</fullName>
    </submittedName>
</protein>
<dbReference type="InterPro" id="IPR027417">
    <property type="entry name" value="P-loop_NTPase"/>
</dbReference>
<dbReference type="InterPro" id="IPR006555">
    <property type="entry name" value="ATP-dep_Helicase_C"/>
</dbReference>
<comment type="caution">
    <text evidence="2">The sequence shown here is derived from an EMBL/GenBank/DDBJ whole genome shotgun (WGS) entry which is preliminary data.</text>
</comment>
<dbReference type="Gene3D" id="3.40.50.300">
    <property type="entry name" value="P-loop containing nucleotide triphosphate hydrolases"/>
    <property type="match status" value="1"/>
</dbReference>
<feature type="domain" description="ATP-dependent helicase C-terminal" evidence="1">
    <location>
        <begin position="195"/>
        <end position="300"/>
    </location>
</feature>
<reference evidence="3" key="1">
    <citation type="journal article" date="2019" name="Int. J. Syst. Evol. Microbiol.">
        <title>The Global Catalogue of Microorganisms (GCM) 10K type strain sequencing project: providing services to taxonomists for standard genome sequencing and annotation.</title>
        <authorList>
            <consortium name="The Broad Institute Genomics Platform"/>
            <consortium name="The Broad Institute Genome Sequencing Center for Infectious Disease"/>
            <person name="Wu L."/>
            <person name="Ma J."/>
        </authorList>
    </citation>
    <scope>NUCLEOTIDE SEQUENCE [LARGE SCALE GENOMIC DNA]</scope>
    <source>
        <strain evidence="3">CGMCC 1.15277</strain>
    </source>
</reference>
<proteinExistence type="predicted"/>
<sequence>MALFGEELRRQSPRHGAALLAGDRCAPLRIPFWSWAARSAQLVRLIEATADDDAVPRVFFPWPLLADHAHLATATITDRELQLRTPCPPIDRIPAFHLAKRRIYLTATLADDGVLVTELGADPSSVRQPITPERASDLGARLILAPAALNPEVIDDSIRAMVRKFSQGTSPTGAKPVNVVVLVPSDTAAYTWEPYADHVLHVDDMKPVIDKLAAGKHQGLVVLVNKYDGVDLPRKACRLLVLDGIPTPLDPGERREAGALAGSHSMRVRKIQRIEQGMGRGIRDAEDFCAVLLMGNQLALSLVDPEDLRLFSPATRAQIEFSQRVAGQIAGDGLAAVEEAVDQFLRPRSELQGLSRKATAGVAYDVGGHVSAVAEARRNAWNQAAAGDPSRAVTILRDALDGLDDVEKGWWLEEVAAYQHYLEPTAAQDTLRAAKKINSNVLLPIQALPVRPVRGNQRQAHAAIEFLKSTYPNPTALQLGINQILDDLSYRTGPENTETAEAAMKALGLHLGLEASRPEKEESRGPDCCWGLGPASNAVIELKTGTDRPDTAITKSEIDQLAGSVNWNTQAGGPTNCLPVLIARDAILKRDASAPPRTRIITPETLDTLKTDVQAFTATIATHNGWPNPTIVAKALQTNHLTADNILERHSVPPAKKP</sequence>